<dbReference type="RefSeq" id="XP_009788259.1">
    <property type="nucleotide sequence ID" value="XM_009789957.1"/>
</dbReference>
<dbReference type="KEGG" id="nsy:104236093"/>
<name>A0A1U7XMT3_NICSY</name>
<dbReference type="AlphaFoldDB" id="A0A1U7XMT3"/>
<dbReference type="InterPro" id="IPR026960">
    <property type="entry name" value="RVT-Znf"/>
</dbReference>
<dbReference type="Proteomes" id="UP000189701">
    <property type="component" value="Unplaced"/>
</dbReference>
<organism evidence="2 3">
    <name type="scientific">Nicotiana sylvestris</name>
    <name type="common">Wood tobacco</name>
    <name type="synonym">South American tobacco</name>
    <dbReference type="NCBI Taxonomy" id="4096"/>
    <lineage>
        <taxon>Eukaryota</taxon>
        <taxon>Viridiplantae</taxon>
        <taxon>Streptophyta</taxon>
        <taxon>Embryophyta</taxon>
        <taxon>Tracheophyta</taxon>
        <taxon>Spermatophyta</taxon>
        <taxon>Magnoliopsida</taxon>
        <taxon>eudicotyledons</taxon>
        <taxon>Gunneridae</taxon>
        <taxon>Pentapetalae</taxon>
        <taxon>asterids</taxon>
        <taxon>lamiids</taxon>
        <taxon>Solanales</taxon>
        <taxon>Solanaceae</taxon>
        <taxon>Nicotianoideae</taxon>
        <taxon>Nicotianeae</taxon>
        <taxon>Nicotiana</taxon>
    </lineage>
</organism>
<protein>
    <submittedName>
        <fullName evidence="3">Uncharacterized protein LOC104236093</fullName>
    </submittedName>
</protein>
<sequence length="137" mass="16063">MGSMDTCYYIKGNTIWNTEPKSASLVIQKIFKAKRQFEEAGYSEEEVNQMEKFFIKHIYKALQGSFQKVSWRKIVCNNNGLPKCIFILRLALQDRLATKERLARWGLVEDAICSLCQRKDETIPHLFFECELSDDVW</sequence>
<keyword evidence="2" id="KW-1185">Reference proteome</keyword>
<evidence type="ECO:0000313" key="2">
    <source>
        <dbReference type="Proteomes" id="UP000189701"/>
    </source>
</evidence>
<dbReference type="GeneID" id="104236093"/>
<proteinExistence type="predicted"/>
<gene>
    <name evidence="3" type="primary">LOC104236093</name>
</gene>
<dbReference type="eggNOG" id="KOG1075">
    <property type="taxonomic scope" value="Eukaryota"/>
</dbReference>
<feature type="domain" description="Reverse transcriptase zinc-binding" evidence="1">
    <location>
        <begin position="53"/>
        <end position="137"/>
    </location>
</feature>
<evidence type="ECO:0000259" key="1">
    <source>
        <dbReference type="Pfam" id="PF13966"/>
    </source>
</evidence>
<reference evidence="2" key="1">
    <citation type="journal article" date="2013" name="Genome Biol.">
        <title>Reference genomes and transcriptomes of Nicotiana sylvestris and Nicotiana tomentosiformis.</title>
        <authorList>
            <person name="Sierro N."/>
            <person name="Battey J.N."/>
            <person name="Ouadi S."/>
            <person name="Bovet L."/>
            <person name="Goepfert S."/>
            <person name="Bakaher N."/>
            <person name="Peitsch M.C."/>
            <person name="Ivanov N.V."/>
        </authorList>
    </citation>
    <scope>NUCLEOTIDE SEQUENCE [LARGE SCALE GENOMIC DNA]</scope>
</reference>
<reference evidence="3" key="2">
    <citation type="submission" date="2025-08" db="UniProtKB">
        <authorList>
            <consortium name="RefSeq"/>
        </authorList>
    </citation>
    <scope>IDENTIFICATION</scope>
    <source>
        <tissue evidence="3">Leaf</tissue>
    </source>
</reference>
<accession>A0A1U7XMT3</accession>
<dbReference type="Pfam" id="PF13966">
    <property type="entry name" value="zf-RVT"/>
    <property type="match status" value="1"/>
</dbReference>
<evidence type="ECO:0000313" key="3">
    <source>
        <dbReference type="RefSeq" id="XP_009788259.1"/>
    </source>
</evidence>